<dbReference type="STRING" id="249189.RV04_GL002128"/>
<keyword evidence="2" id="KW-1185">Reference proteome</keyword>
<gene>
    <name evidence="1" type="ORF">RV04_GL002128</name>
</gene>
<dbReference type="Proteomes" id="UP000182077">
    <property type="component" value="Unassembled WGS sequence"/>
</dbReference>
<accession>A0A1L8TMQ8</accession>
<organism evidence="1 2">
    <name type="scientific">Enterococcus hermanniensis</name>
    <dbReference type="NCBI Taxonomy" id="249189"/>
    <lineage>
        <taxon>Bacteria</taxon>
        <taxon>Bacillati</taxon>
        <taxon>Bacillota</taxon>
        <taxon>Bacilli</taxon>
        <taxon>Lactobacillales</taxon>
        <taxon>Enterococcaceae</taxon>
        <taxon>Enterococcus</taxon>
    </lineage>
</organism>
<proteinExistence type="predicted"/>
<dbReference type="OrthoDB" id="2248271at2"/>
<dbReference type="RefSeq" id="WP_071857985.1">
    <property type="nucleotide sequence ID" value="NZ_JBHSHK010000022.1"/>
</dbReference>
<evidence type="ECO:0000313" key="2">
    <source>
        <dbReference type="Proteomes" id="UP000182077"/>
    </source>
</evidence>
<protein>
    <submittedName>
        <fullName evidence="1">Uncharacterized protein</fullName>
    </submittedName>
</protein>
<evidence type="ECO:0000313" key="1">
    <source>
        <dbReference type="EMBL" id="OJG45412.1"/>
    </source>
</evidence>
<comment type="caution">
    <text evidence="1">The sequence shown here is derived from an EMBL/GenBank/DDBJ whole genome shotgun (WGS) entry which is preliminary data.</text>
</comment>
<dbReference type="EMBL" id="JXKQ01000006">
    <property type="protein sequence ID" value="OJG45412.1"/>
    <property type="molecule type" value="Genomic_DNA"/>
</dbReference>
<reference evidence="1 2" key="1">
    <citation type="submission" date="2014-12" db="EMBL/GenBank/DDBJ databases">
        <title>Draft genome sequences of 29 type strains of Enterococci.</title>
        <authorList>
            <person name="Zhong Z."/>
            <person name="Sun Z."/>
            <person name="Liu W."/>
            <person name="Zhang W."/>
            <person name="Zhang H."/>
        </authorList>
    </citation>
    <scope>NUCLEOTIDE SEQUENCE [LARGE SCALE GENOMIC DNA]</scope>
    <source>
        <strain evidence="1 2">DSM 17122</strain>
    </source>
</reference>
<dbReference type="AlphaFoldDB" id="A0A1L8TMQ8"/>
<name>A0A1L8TMQ8_9ENTE</name>
<sequence length="110" mass="12824">MYSLVPENMYEVEEKLNYFKEKGTPITEEEIIRQAVRDNSQQILDGYLEGPYWKASWKTEDTTLAFFDIMNNEVGTIDSLSGSFIEDFRNSAPNLIRRLAEKIQKIVNTH</sequence>